<accession>A0AAD4VZM1</accession>
<dbReference type="PANTHER" id="PTHR10775">
    <property type="entry name" value="OS08G0208400 PROTEIN"/>
    <property type="match status" value="1"/>
</dbReference>
<evidence type="ECO:0008006" key="5">
    <source>
        <dbReference type="Google" id="ProtNLM"/>
    </source>
</evidence>
<gene>
    <name evidence="3" type="ORF">L3X38_024363</name>
</gene>
<evidence type="ECO:0000259" key="2">
    <source>
        <dbReference type="Pfam" id="PF13963"/>
    </source>
</evidence>
<evidence type="ECO:0000259" key="1">
    <source>
        <dbReference type="Pfam" id="PF13960"/>
    </source>
</evidence>
<feature type="domain" description="DUF4218" evidence="1">
    <location>
        <begin position="620"/>
        <end position="663"/>
    </location>
</feature>
<keyword evidence="4" id="KW-1185">Reference proteome</keyword>
<feature type="domain" description="Transposase-associated" evidence="2">
    <location>
        <begin position="2"/>
        <end position="69"/>
    </location>
</feature>
<protein>
    <recommendedName>
        <fullName evidence="5">Transposase-associated domain-containing protein</fullName>
    </recommendedName>
</protein>
<proteinExistence type="predicted"/>
<dbReference type="InterPro" id="IPR029480">
    <property type="entry name" value="Transpos_assoc"/>
</dbReference>
<dbReference type="Pfam" id="PF13960">
    <property type="entry name" value="DUF4218"/>
    <property type="match status" value="1"/>
</dbReference>
<dbReference type="EMBL" id="JAJFAZ020000004">
    <property type="protein sequence ID" value="KAI5334230.1"/>
    <property type="molecule type" value="Genomic_DNA"/>
</dbReference>
<dbReference type="PANTHER" id="PTHR10775:SF179">
    <property type="entry name" value="TRANSPOSON, EN_SPM-LIKE, TRANSPOSASE-ASSOCIATED DOMAIN PROTEIN"/>
    <property type="match status" value="1"/>
</dbReference>
<dbReference type="AlphaFoldDB" id="A0AAD4VZM1"/>
<name>A0AAD4VZM1_PRUDU</name>
<dbReference type="InterPro" id="IPR004242">
    <property type="entry name" value="Transposase_21"/>
</dbReference>
<dbReference type="Pfam" id="PF13963">
    <property type="entry name" value="Transpos_assoc"/>
    <property type="match status" value="1"/>
</dbReference>
<organism evidence="3 4">
    <name type="scientific">Prunus dulcis</name>
    <name type="common">Almond</name>
    <name type="synonym">Amygdalus dulcis</name>
    <dbReference type="NCBI Taxonomy" id="3755"/>
    <lineage>
        <taxon>Eukaryota</taxon>
        <taxon>Viridiplantae</taxon>
        <taxon>Streptophyta</taxon>
        <taxon>Embryophyta</taxon>
        <taxon>Tracheophyta</taxon>
        <taxon>Spermatophyta</taxon>
        <taxon>Magnoliopsida</taxon>
        <taxon>eudicotyledons</taxon>
        <taxon>Gunneridae</taxon>
        <taxon>Pentapetalae</taxon>
        <taxon>rosids</taxon>
        <taxon>fabids</taxon>
        <taxon>Rosales</taxon>
        <taxon>Rosaceae</taxon>
        <taxon>Amygdaloideae</taxon>
        <taxon>Amygdaleae</taxon>
        <taxon>Prunus</taxon>
    </lineage>
</organism>
<dbReference type="Proteomes" id="UP001054821">
    <property type="component" value="Chromosome 4"/>
</dbReference>
<dbReference type="Pfam" id="PF02992">
    <property type="entry name" value="Transposase_21"/>
    <property type="match status" value="1"/>
</dbReference>
<comment type="caution">
    <text evidence="3">The sequence shown here is derived from an EMBL/GenBank/DDBJ whole genome shotgun (WGS) entry which is preliminary data.</text>
</comment>
<evidence type="ECO:0000313" key="4">
    <source>
        <dbReference type="Proteomes" id="UP001054821"/>
    </source>
</evidence>
<evidence type="ECO:0000313" key="3">
    <source>
        <dbReference type="EMBL" id="KAI5334230.1"/>
    </source>
</evidence>
<dbReference type="InterPro" id="IPR025452">
    <property type="entry name" value="DUF4218"/>
</dbReference>
<sequence>MHADRRSKAYELGVEGFLNFAVENLVNTTHIRCPCVKCGNIGLFGVGIIRDHLYFNGIDQSYKFWIWHGKPWEWTTNASRNVEEDEQSKFSFVSEEVGMDNNDFGDIGFDPYEFANVIGDGDQPLYPGSSKYTMLPTMLKLYNLKAKHGMSDVCFTELLILQGDLLPEGNTLPSSMYKAKKILSALGMSYEKIHTCPNDYILYRKDYEDSTNCPTCGVSRWKEGKDAILKEGVPAKVVWYFPPIPRFKRMFQSHKTAKSLTWHAARKSVDGHMSHPADSPSWKLVDDKSPEFGKQPRNLRLALPSDGFNPYSSLSSRYSCWLVILVTYNLPLWLCMKRKFMMLTLLIFGPKQPENDIDVYLEPLIDDLKSLWDGIRGVYNAHIGEYFTLRGVLLWTVNDFPAYGNLSGFVVKGYKACPICGDDTPIFNLKHEYGTPPEPLNGEEVLRIVEDINYIWGSNNGESVGENDGDRVCWKKKSKFFDLEYWKYLHVRHIPDVMHIEKNVCDSFIGTLLEIPGKNKDEIAARLDLLNMGVETDMQPKYGERRIRLPPRPWNLSRAEKRAVCNSFYGMKVPEGYCSNIKNLVSLKDSRLLGLKSHDCHTLMQQLLPVAIRFVLEKPARYMKVLKGYDQNRTRPEGCIAERYITEEAIEFCTEHLSDVSTVGVPSSQKMGVSKPLLGCTVSLVDRDLSNEAHLYVLENTEEVLPYIEEHMIHIKISTIELSFNGSTLRFKVNLMGKSIMAYQKI</sequence>
<reference evidence="3 4" key="1">
    <citation type="journal article" date="2022" name="G3 (Bethesda)">
        <title>Whole-genome sequence and methylome profiling of the almond [Prunus dulcis (Mill.) D.A. Webb] cultivar 'Nonpareil'.</title>
        <authorList>
            <person name="D'Amico-Willman K.M."/>
            <person name="Ouma W.Z."/>
            <person name="Meulia T."/>
            <person name="Sideli G.M."/>
            <person name="Gradziel T.M."/>
            <person name="Fresnedo-Ramirez J."/>
        </authorList>
    </citation>
    <scope>NUCLEOTIDE SEQUENCE [LARGE SCALE GENOMIC DNA]</scope>
    <source>
        <strain evidence="3">Clone GOH B32 T37-40</strain>
    </source>
</reference>